<gene>
    <name evidence="3" type="ORF">BHQ10_006385</name>
</gene>
<dbReference type="InterPro" id="IPR011044">
    <property type="entry name" value="Quino_amine_DH_bsu"/>
</dbReference>
<dbReference type="PANTHER" id="PTHR30344">
    <property type="entry name" value="6-PHOSPHOGLUCONOLACTONASE-RELATED"/>
    <property type="match status" value="1"/>
</dbReference>
<dbReference type="STRING" id="1196081.A0A364L3N0"/>
<reference evidence="3 4" key="1">
    <citation type="journal article" date="2017" name="Biotechnol. Biofuels">
        <title>Differential beta-glucosidase expression as a function of carbon source availability in Talaromyces amestolkiae: a genomic and proteomic approach.</title>
        <authorList>
            <person name="de Eugenio L.I."/>
            <person name="Mendez-Liter J.A."/>
            <person name="Nieto-Dominguez M."/>
            <person name="Alonso L."/>
            <person name="Gil-Munoz J."/>
            <person name="Barriuso J."/>
            <person name="Prieto A."/>
            <person name="Martinez M.J."/>
        </authorList>
    </citation>
    <scope>NUCLEOTIDE SEQUENCE [LARGE SCALE GENOMIC DNA]</scope>
    <source>
        <strain evidence="3 4">CIB</strain>
    </source>
</reference>
<name>A0A364L3N0_TALAM</name>
<accession>A0A364L3N0</accession>
<dbReference type="RefSeq" id="XP_040734889.1">
    <property type="nucleotide sequence ID" value="XM_040878965.1"/>
</dbReference>
<evidence type="ECO:0000256" key="1">
    <source>
        <dbReference type="ARBA" id="ARBA00005564"/>
    </source>
</evidence>
<evidence type="ECO:0008006" key="5">
    <source>
        <dbReference type="Google" id="ProtNLM"/>
    </source>
</evidence>
<dbReference type="GeneID" id="63795601"/>
<dbReference type="EMBL" id="MIKG01000012">
    <property type="protein sequence ID" value="RAO70373.1"/>
    <property type="molecule type" value="Genomic_DNA"/>
</dbReference>
<dbReference type="InterPro" id="IPR019405">
    <property type="entry name" value="Lactonase_7-beta_prop"/>
</dbReference>
<keyword evidence="2" id="KW-0732">Signal</keyword>
<keyword evidence="4" id="KW-1185">Reference proteome</keyword>
<dbReference type="PANTHER" id="PTHR30344:SF4">
    <property type="entry name" value="CYCLASE, PUTATIVE (AFU_ORTHOLOGUE AFUA_6G11580)-RELATED"/>
    <property type="match status" value="1"/>
</dbReference>
<dbReference type="GO" id="GO:0017057">
    <property type="term" value="F:6-phosphogluconolactonase activity"/>
    <property type="evidence" value="ECO:0007669"/>
    <property type="project" value="TreeGrafter"/>
</dbReference>
<dbReference type="OrthoDB" id="423498at2759"/>
<evidence type="ECO:0000313" key="3">
    <source>
        <dbReference type="EMBL" id="RAO70373.1"/>
    </source>
</evidence>
<comment type="similarity">
    <text evidence="1">Belongs to the cycloisomerase 2 family.</text>
</comment>
<evidence type="ECO:0000313" key="4">
    <source>
        <dbReference type="Proteomes" id="UP000249363"/>
    </source>
</evidence>
<feature type="chain" id="PRO_5016844278" description="Carboxy-cis,cis-muconate cyclase" evidence="2">
    <location>
        <begin position="20"/>
        <end position="375"/>
    </location>
</feature>
<dbReference type="AlphaFoldDB" id="A0A364L3N0"/>
<comment type="caution">
    <text evidence="3">The sequence shown here is derived from an EMBL/GenBank/DDBJ whole genome shotgun (WGS) entry which is preliminary data.</text>
</comment>
<feature type="signal peptide" evidence="2">
    <location>
        <begin position="1"/>
        <end position="19"/>
    </location>
</feature>
<protein>
    <recommendedName>
        <fullName evidence="5">Carboxy-cis,cis-muconate cyclase</fullName>
    </recommendedName>
</protein>
<dbReference type="Gene3D" id="2.130.10.10">
    <property type="entry name" value="YVTN repeat-like/Quinoprotein amine dehydrogenase"/>
    <property type="match status" value="1"/>
</dbReference>
<sequence>MMGKFLVIFVAAYAGFTTADTHYLLSGFFSGTSIAALEFDDAKLSLNLINDITINANSSKWISLDESKENLYVGAPGYFQSYSITSGLELDYQSSASLPSNCSNANYIVAAIKEPHAVFGAPFNLGCSALAISVDAAGSLQSSFANITYDNRAGVHGLALSPQADFIYSADDTGNAVWVHSYNQPSAVIKEVQRISAPDGSDPRHIAVHPAGLFVYVVYEKSNELAIYTRNKSTGRLVNTNVTYSLIPSSFSNYSSYYGDEVAFSIPGEKSLPPRYLICSTRSLGTTPGYVTAFALDPLAGNITSQLFVLPTTGTGGQANAVSPASFSEEHFATTDTSSNFIEVWKIESNKTSTSAFAAAHVDLDSAPANAVWYT</sequence>
<dbReference type="InterPro" id="IPR015943">
    <property type="entry name" value="WD40/YVTN_repeat-like_dom_sf"/>
</dbReference>
<organism evidence="3 4">
    <name type="scientific">Talaromyces amestolkiae</name>
    <dbReference type="NCBI Taxonomy" id="1196081"/>
    <lineage>
        <taxon>Eukaryota</taxon>
        <taxon>Fungi</taxon>
        <taxon>Dikarya</taxon>
        <taxon>Ascomycota</taxon>
        <taxon>Pezizomycotina</taxon>
        <taxon>Eurotiomycetes</taxon>
        <taxon>Eurotiomycetidae</taxon>
        <taxon>Eurotiales</taxon>
        <taxon>Trichocomaceae</taxon>
        <taxon>Talaromyces</taxon>
        <taxon>Talaromyces sect. Talaromyces</taxon>
    </lineage>
</organism>
<proteinExistence type="inferred from homology"/>
<dbReference type="Pfam" id="PF10282">
    <property type="entry name" value="Lactonase"/>
    <property type="match status" value="1"/>
</dbReference>
<evidence type="ECO:0000256" key="2">
    <source>
        <dbReference type="SAM" id="SignalP"/>
    </source>
</evidence>
<dbReference type="InterPro" id="IPR050282">
    <property type="entry name" value="Cycloisomerase_2"/>
</dbReference>
<dbReference type="SUPFAM" id="SSF50969">
    <property type="entry name" value="YVTN repeat-like/Quinoprotein amine dehydrogenase"/>
    <property type="match status" value="1"/>
</dbReference>
<dbReference type="Proteomes" id="UP000249363">
    <property type="component" value="Unassembled WGS sequence"/>
</dbReference>